<name>A0A926EJY1_9FIRM</name>
<dbReference type="PANTHER" id="PTHR34654:SF1">
    <property type="entry name" value="RNA-BINDING PROTEIN KHPA"/>
    <property type="match status" value="1"/>
</dbReference>
<proteinExistence type="inferred from homology"/>
<dbReference type="EMBL" id="JACRSY010000010">
    <property type="protein sequence ID" value="MBC8579438.1"/>
    <property type="molecule type" value="Genomic_DNA"/>
</dbReference>
<dbReference type="GO" id="GO:0071555">
    <property type="term" value="P:cell wall organization"/>
    <property type="evidence" value="ECO:0007669"/>
    <property type="project" value="UniProtKB-KW"/>
</dbReference>
<dbReference type="CDD" id="cd22533">
    <property type="entry name" value="KH-II_YlqC-like"/>
    <property type="match status" value="1"/>
</dbReference>
<dbReference type="Proteomes" id="UP000655830">
    <property type="component" value="Unassembled WGS sequence"/>
</dbReference>
<keyword evidence="1 3" id="KW-0963">Cytoplasm</keyword>
<comment type="caution">
    <text evidence="4">The sequence shown here is derived from an EMBL/GenBank/DDBJ whole genome shotgun (WGS) entry which is preliminary data.</text>
</comment>
<evidence type="ECO:0000256" key="3">
    <source>
        <dbReference type="HAMAP-Rule" id="MF_00088"/>
    </source>
</evidence>
<dbReference type="InterPro" id="IPR009019">
    <property type="entry name" value="KH_sf_prok-type"/>
</dbReference>
<keyword evidence="3" id="KW-0133">Cell shape</keyword>
<keyword evidence="3" id="KW-0143">Chaperone</keyword>
<dbReference type="Gene3D" id="3.30.300.20">
    <property type="match status" value="1"/>
</dbReference>
<dbReference type="HAMAP" id="MF_00088">
    <property type="entry name" value="KhpA"/>
    <property type="match status" value="1"/>
</dbReference>
<evidence type="ECO:0000256" key="2">
    <source>
        <dbReference type="ARBA" id="ARBA00022884"/>
    </source>
</evidence>
<sequence>MKNLVEVIAKQLVDFPEEVSVSQREDEHAVILELKVAPSDMGKIIGKQGKIAKAIRTIVKSSAASLSKKVVVEINE</sequence>
<comment type="function">
    <text evidence="3">A probable RNA chaperone. Forms a complex with KhpB which binds to cellular RNA and controls its expression. Plays a role in peptidoglycan (PG) homeostasis and cell length regulation.</text>
</comment>
<keyword evidence="2 3" id="KW-0694">RNA-binding</keyword>
<comment type="subunit">
    <text evidence="3">Forms a complex with KhpB.</text>
</comment>
<comment type="similarity">
    <text evidence="3">Belongs to the KhpA RNA-binding protein family.</text>
</comment>
<keyword evidence="3" id="KW-0961">Cell wall biogenesis/degradation</keyword>
<dbReference type="GO" id="GO:0009252">
    <property type="term" value="P:peptidoglycan biosynthetic process"/>
    <property type="evidence" value="ECO:0007669"/>
    <property type="project" value="UniProtKB-UniRule"/>
</dbReference>
<gene>
    <name evidence="3" type="primary">khpA</name>
    <name evidence="4" type="ORF">H8718_07840</name>
</gene>
<dbReference type="PROSITE" id="PS50084">
    <property type="entry name" value="KH_TYPE_1"/>
    <property type="match status" value="1"/>
</dbReference>
<protein>
    <recommendedName>
        <fullName evidence="3">RNA-binding protein KhpA</fullName>
    </recommendedName>
    <alternativeName>
        <fullName evidence="3">KH-domain protein A</fullName>
    </alternativeName>
</protein>
<dbReference type="AlphaFoldDB" id="A0A926EJY1"/>
<dbReference type="Pfam" id="PF13083">
    <property type="entry name" value="KH_KhpA-B"/>
    <property type="match status" value="1"/>
</dbReference>
<evidence type="ECO:0000313" key="5">
    <source>
        <dbReference type="Proteomes" id="UP000655830"/>
    </source>
</evidence>
<evidence type="ECO:0000256" key="1">
    <source>
        <dbReference type="ARBA" id="ARBA00022490"/>
    </source>
</evidence>
<dbReference type="InterPro" id="IPR015946">
    <property type="entry name" value="KH_dom-like_a/b"/>
</dbReference>
<dbReference type="GO" id="GO:0005737">
    <property type="term" value="C:cytoplasm"/>
    <property type="evidence" value="ECO:0007669"/>
    <property type="project" value="UniProtKB-SubCell"/>
</dbReference>
<dbReference type="GO" id="GO:0008360">
    <property type="term" value="P:regulation of cell shape"/>
    <property type="evidence" value="ECO:0007669"/>
    <property type="project" value="UniProtKB-KW"/>
</dbReference>
<organism evidence="4 5">
    <name type="scientific">Zhenhengia yiwuensis</name>
    <dbReference type="NCBI Taxonomy" id="2763666"/>
    <lineage>
        <taxon>Bacteria</taxon>
        <taxon>Bacillati</taxon>
        <taxon>Bacillota</taxon>
        <taxon>Clostridia</taxon>
        <taxon>Lachnospirales</taxon>
        <taxon>Lachnospiraceae</taxon>
        <taxon>Zhenhengia</taxon>
    </lineage>
</organism>
<comment type="subcellular location">
    <subcellularLocation>
        <location evidence="3">Cytoplasm</location>
    </subcellularLocation>
</comment>
<dbReference type="NCBIfam" id="NF001748">
    <property type="entry name" value="PRK00468.1"/>
    <property type="match status" value="1"/>
</dbReference>
<dbReference type="SUPFAM" id="SSF54814">
    <property type="entry name" value="Prokaryotic type KH domain (KH-domain type II)"/>
    <property type="match status" value="1"/>
</dbReference>
<evidence type="ECO:0000313" key="4">
    <source>
        <dbReference type="EMBL" id="MBC8579438.1"/>
    </source>
</evidence>
<dbReference type="PANTHER" id="PTHR34654">
    <property type="entry name" value="UPF0109 PROTEIN SCO5592"/>
    <property type="match status" value="1"/>
</dbReference>
<dbReference type="InterPro" id="IPR020627">
    <property type="entry name" value="KhpA"/>
</dbReference>
<dbReference type="RefSeq" id="WP_249332499.1">
    <property type="nucleotide sequence ID" value="NZ_JACRSY010000010.1"/>
</dbReference>
<dbReference type="GO" id="GO:0003723">
    <property type="term" value="F:RNA binding"/>
    <property type="evidence" value="ECO:0007669"/>
    <property type="project" value="UniProtKB-UniRule"/>
</dbReference>
<reference evidence="4" key="1">
    <citation type="submission" date="2020-08" db="EMBL/GenBank/DDBJ databases">
        <title>Genome public.</title>
        <authorList>
            <person name="Liu C."/>
            <person name="Sun Q."/>
        </authorList>
    </citation>
    <scope>NUCLEOTIDE SEQUENCE</scope>
    <source>
        <strain evidence="4">NSJ-12</strain>
    </source>
</reference>
<accession>A0A926EJY1</accession>
<keyword evidence="5" id="KW-1185">Reference proteome</keyword>